<keyword evidence="5" id="KW-1185">Reference proteome</keyword>
<dbReference type="EMBL" id="FNPH01000001">
    <property type="protein sequence ID" value="SDY16613.1"/>
    <property type="molecule type" value="Genomic_DNA"/>
</dbReference>
<dbReference type="OrthoDB" id="9807125at2"/>
<evidence type="ECO:0000313" key="4">
    <source>
        <dbReference type="EMBL" id="SDY16613.1"/>
    </source>
</evidence>
<feature type="domain" description="CBS" evidence="3">
    <location>
        <begin position="7"/>
        <end position="63"/>
    </location>
</feature>
<gene>
    <name evidence="4" type="ORF">SAMN05444365_101900</name>
</gene>
<sequence>MQVRDAMSTEVLMVGPEHTLRQAAQMMAERRIGSAVVVDPDSAGVGIITERDVLYAIGAGLDCDAERTAGHITWEVVYAGPDWTLEDAAFAMARGGFRHLVVMDGSEVLGVISVRDIMRVWATNRAGATAV</sequence>
<evidence type="ECO:0000256" key="2">
    <source>
        <dbReference type="PROSITE-ProRule" id="PRU00703"/>
    </source>
</evidence>
<protein>
    <submittedName>
        <fullName evidence="4">CBS domain-containing protein</fullName>
    </submittedName>
</protein>
<dbReference type="Proteomes" id="UP000242415">
    <property type="component" value="Unassembled WGS sequence"/>
</dbReference>
<name>A0A1H3HM75_9ACTN</name>
<organism evidence="4 5">
    <name type="scientific">Micromonospora pattaloongensis</name>
    <dbReference type="NCBI Taxonomy" id="405436"/>
    <lineage>
        <taxon>Bacteria</taxon>
        <taxon>Bacillati</taxon>
        <taxon>Actinomycetota</taxon>
        <taxon>Actinomycetes</taxon>
        <taxon>Micromonosporales</taxon>
        <taxon>Micromonosporaceae</taxon>
        <taxon>Micromonospora</taxon>
    </lineage>
</organism>
<dbReference type="Gene3D" id="3.10.580.10">
    <property type="entry name" value="CBS-domain"/>
    <property type="match status" value="1"/>
</dbReference>
<dbReference type="InterPro" id="IPR000644">
    <property type="entry name" value="CBS_dom"/>
</dbReference>
<evidence type="ECO:0000256" key="1">
    <source>
        <dbReference type="ARBA" id="ARBA00023122"/>
    </source>
</evidence>
<dbReference type="PANTHER" id="PTHR43080">
    <property type="entry name" value="CBS DOMAIN-CONTAINING PROTEIN CBSX3, MITOCHONDRIAL"/>
    <property type="match status" value="1"/>
</dbReference>
<reference evidence="5" key="1">
    <citation type="submission" date="2016-10" db="EMBL/GenBank/DDBJ databases">
        <authorList>
            <person name="Varghese N."/>
            <person name="Submissions S."/>
        </authorList>
    </citation>
    <scope>NUCLEOTIDE SEQUENCE [LARGE SCALE GENOMIC DNA]</scope>
    <source>
        <strain evidence="5">DSM 45245</strain>
    </source>
</reference>
<dbReference type="PROSITE" id="PS51371">
    <property type="entry name" value="CBS"/>
    <property type="match status" value="2"/>
</dbReference>
<accession>A0A1H3HM75</accession>
<dbReference type="STRING" id="405436.SAMN05444365_101900"/>
<feature type="domain" description="CBS" evidence="3">
    <location>
        <begin position="71"/>
        <end position="127"/>
    </location>
</feature>
<evidence type="ECO:0000313" key="5">
    <source>
        <dbReference type="Proteomes" id="UP000242415"/>
    </source>
</evidence>
<dbReference type="InterPro" id="IPR051257">
    <property type="entry name" value="Diverse_CBS-Domain"/>
</dbReference>
<dbReference type="InterPro" id="IPR046342">
    <property type="entry name" value="CBS_dom_sf"/>
</dbReference>
<proteinExistence type="predicted"/>
<evidence type="ECO:0000259" key="3">
    <source>
        <dbReference type="PROSITE" id="PS51371"/>
    </source>
</evidence>
<dbReference type="SUPFAM" id="SSF54631">
    <property type="entry name" value="CBS-domain pair"/>
    <property type="match status" value="1"/>
</dbReference>
<dbReference type="RefSeq" id="WP_091551639.1">
    <property type="nucleotide sequence ID" value="NZ_FNPH01000001.1"/>
</dbReference>
<dbReference type="SMART" id="SM00116">
    <property type="entry name" value="CBS"/>
    <property type="match status" value="2"/>
</dbReference>
<dbReference type="Pfam" id="PF00571">
    <property type="entry name" value="CBS"/>
    <property type="match status" value="2"/>
</dbReference>
<dbReference type="PANTHER" id="PTHR43080:SF2">
    <property type="entry name" value="CBS DOMAIN-CONTAINING PROTEIN"/>
    <property type="match status" value="1"/>
</dbReference>
<dbReference type="AlphaFoldDB" id="A0A1H3HM75"/>
<keyword evidence="1 2" id="KW-0129">CBS domain</keyword>